<proteinExistence type="predicted"/>
<dbReference type="Proteomes" id="UP000034539">
    <property type="component" value="Unassembled WGS sequence"/>
</dbReference>
<protein>
    <submittedName>
        <fullName evidence="1">Uncharacterized protein</fullName>
    </submittedName>
</protein>
<dbReference type="EMBL" id="LBXN01000049">
    <property type="protein sequence ID" value="KKR32205.1"/>
    <property type="molecule type" value="Genomic_DNA"/>
</dbReference>
<gene>
    <name evidence="1" type="ORF">UT63_C0049G0004</name>
</gene>
<organism evidence="1 2">
    <name type="scientific">Candidatus Gottesmanbacteria bacterium GW2011_GWC2_39_8</name>
    <dbReference type="NCBI Taxonomy" id="1618450"/>
    <lineage>
        <taxon>Bacteria</taxon>
        <taxon>Candidatus Gottesmaniibacteriota</taxon>
    </lineage>
</organism>
<accession>A0A0G0SBV5</accession>
<sequence length="83" mass="9254">MLILFLLTITVSFTAGYYFAIKNTPPAQSPITNSVIPSSTPTPDLIKQSRALSSDFVNFLSLIPKRMTFKVYLDTRIEGRVKA</sequence>
<dbReference type="AlphaFoldDB" id="A0A0G0SBV5"/>
<name>A0A0G0SBV5_9BACT</name>
<evidence type="ECO:0000313" key="1">
    <source>
        <dbReference type="EMBL" id="KKR32205.1"/>
    </source>
</evidence>
<reference evidence="1 2" key="1">
    <citation type="journal article" date="2015" name="Nature">
        <title>rRNA introns, odd ribosomes, and small enigmatic genomes across a large radiation of phyla.</title>
        <authorList>
            <person name="Brown C.T."/>
            <person name="Hug L.A."/>
            <person name="Thomas B.C."/>
            <person name="Sharon I."/>
            <person name="Castelle C.J."/>
            <person name="Singh A."/>
            <person name="Wilkins M.J."/>
            <person name="Williams K.H."/>
            <person name="Banfield J.F."/>
        </authorList>
    </citation>
    <scope>NUCLEOTIDE SEQUENCE [LARGE SCALE GENOMIC DNA]</scope>
</reference>
<evidence type="ECO:0000313" key="2">
    <source>
        <dbReference type="Proteomes" id="UP000034539"/>
    </source>
</evidence>
<comment type="caution">
    <text evidence="1">The sequence shown here is derived from an EMBL/GenBank/DDBJ whole genome shotgun (WGS) entry which is preliminary data.</text>
</comment>